<dbReference type="OrthoDB" id="1933769at2759"/>
<keyword evidence="3" id="KW-1185">Reference proteome</keyword>
<dbReference type="Pfam" id="PF06910">
    <property type="entry name" value="MEA1"/>
    <property type="match status" value="1"/>
</dbReference>
<organism evidence="2 3">
    <name type="scientific">Dorcoceras hygrometricum</name>
    <dbReference type="NCBI Taxonomy" id="472368"/>
    <lineage>
        <taxon>Eukaryota</taxon>
        <taxon>Viridiplantae</taxon>
        <taxon>Streptophyta</taxon>
        <taxon>Embryophyta</taxon>
        <taxon>Tracheophyta</taxon>
        <taxon>Spermatophyta</taxon>
        <taxon>Magnoliopsida</taxon>
        <taxon>eudicotyledons</taxon>
        <taxon>Gunneridae</taxon>
        <taxon>Pentapetalae</taxon>
        <taxon>asterids</taxon>
        <taxon>lamiids</taxon>
        <taxon>Lamiales</taxon>
        <taxon>Gesneriaceae</taxon>
        <taxon>Didymocarpoideae</taxon>
        <taxon>Trichosporeae</taxon>
        <taxon>Loxocarpinae</taxon>
        <taxon>Dorcoceras</taxon>
    </lineage>
</organism>
<dbReference type="PANTHER" id="PTHR37175:SF1">
    <property type="entry name" value="CONSTANS-LIKE PROTEIN-RELATED"/>
    <property type="match status" value="1"/>
</dbReference>
<evidence type="ECO:0000256" key="1">
    <source>
        <dbReference type="SAM" id="MobiDB-lite"/>
    </source>
</evidence>
<gene>
    <name evidence="2" type="ORF">F511_04815</name>
</gene>
<dbReference type="Proteomes" id="UP000250235">
    <property type="component" value="Unassembled WGS sequence"/>
</dbReference>
<reference evidence="2 3" key="1">
    <citation type="journal article" date="2015" name="Proc. Natl. Acad. Sci. U.S.A.">
        <title>The resurrection genome of Boea hygrometrica: A blueprint for survival of dehydration.</title>
        <authorList>
            <person name="Xiao L."/>
            <person name="Yang G."/>
            <person name="Zhang L."/>
            <person name="Yang X."/>
            <person name="Zhao S."/>
            <person name="Ji Z."/>
            <person name="Zhou Q."/>
            <person name="Hu M."/>
            <person name="Wang Y."/>
            <person name="Chen M."/>
            <person name="Xu Y."/>
            <person name="Jin H."/>
            <person name="Xiao X."/>
            <person name="Hu G."/>
            <person name="Bao F."/>
            <person name="Hu Y."/>
            <person name="Wan P."/>
            <person name="Li L."/>
            <person name="Deng X."/>
            <person name="Kuang T."/>
            <person name="Xiang C."/>
            <person name="Zhu J.K."/>
            <person name="Oliver M.J."/>
            <person name="He Y."/>
        </authorList>
    </citation>
    <scope>NUCLEOTIDE SEQUENCE [LARGE SCALE GENOMIC DNA]</scope>
    <source>
        <strain evidence="3">cv. XS01</strain>
    </source>
</reference>
<protein>
    <submittedName>
        <fullName evidence="2">Uncharacterized protein</fullName>
    </submittedName>
</protein>
<name>A0A2Z7AV63_9LAMI</name>
<dbReference type="EMBL" id="KV011838">
    <property type="protein sequence ID" value="KZV25754.1"/>
    <property type="molecule type" value="Genomic_DNA"/>
</dbReference>
<evidence type="ECO:0000313" key="2">
    <source>
        <dbReference type="EMBL" id="KZV25754.1"/>
    </source>
</evidence>
<evidence type="ECO:0000313" key="3">
    <source>
        <dbReference type="Proteomes" id="UP000250235"/>
    </source>
</evidence>
<proteinExistence type="predicted"/>
<accession>A0A2Z7AV63</accession>
<sequence length="177" mass="19393">MRASMLHSAQGKMNAAAASGTVEFTGGNVGGGSDSDSNPDDSPEYYQPISSVDEGELSHEDQNSDDEINGHQDLDLANGYVDVSFLENGISSVDLSEEEYDDEHEEVTESERAIERAFIEDERRRHAPLTAENAGRVMEAMREVSLGGPPPDWVGLVPEDQWLERLRRLSRQPSASA</sequence>
<feature type="compositionally biased region" description="Basic and acidic residues" evidence="1">
    <location>
        <begin position="56"/>
        <end position="72"/>
    </location>
</feature>
<feature type="region of interest" description="Disordered" evidence="1">
    <location>
        <begin position="22"/>
        <end position="72"/>
    </location>
</feature>
<dbReference type="AlphaFoldDB" id="A0A2Z7AV63"/>
<dbReference type="PANTHER" id="PTHR37175">
    <property type="entry name" value="BNAA08G28800D PROTEIN"/>
    <property type="match status" value="1"/>
</dbReference>